<dbReference type="SUPFAM" id="SSF51735">
    <property type="entry name" value="NAD(P)-binding Rossmann-fold domains"/>
    <property type="match status" value="1"/>
</dbReference>
<dbReference type="InterPro" id="IPR006140">
    <property type="entry name" value="D-isomer_DH_NAD-bd"/>
</dbReference>
<dbReference type="RefSeq" id="WP_097018949.1">
    <property type="nucleotide sequence ID" value="NZ_OBDZ01000026.1"/>
</dbReference>
<name>A0A285HWP5_9FIRM</name>
<dbReference type="AlphaFoldDB" id="A0A285HWP5"/>
<feature type="domain" description="D-isomer specific 2-hydroxyacid dehydrogenase catalytic" evidence="5">
    <location>
        <begin position="22"/>
        <end position="330"/>
    </location>
</feature>
<dbReference type="GO" id="GO:0005829">
    <property type="term" value="C:cytosol"/>
    <property type="evidence" value="ECO:0007669"/>
    <property type="project" value="TreeGrafter"/>
</dbReference>
<feature type="domain" description="D-isomer specific 2-hydroxyacid dehydrogenase NAD-binding" evidence="6">
    <location>
        <begin position="157"/>
        <end position="300"/>
    </location>
</feature>
<dbReference type="OrthoDB" id="9805416at2"/>
<dbReference type="Gene3D" id="3.40.50.720">
    <property type="entry name" value="NAD(P)-binding Rossmann-like Domain"/>
    <property type="match status" value="2"/>
</dbReference>
<keyword evidence="2 4" id="KW-0560">Oxidoreductase</keyword>
<keyword evidence="3" id="KW-0520">NAD</keyword>
<dbReference type="GO" id="GO:0016618">
    <property type="term" value="F:hydroxypyruvate reductase [NAD(P)H] activity"/>
    <property type="evidence" value="ECO:0007669"/>
    <property type="project" value="TreeGrafter"/>
</dbReference>
<dbReference type="GO" id="GO:0051287">
    <property type="term" value="F:NAD binding"/>
    <property type="evidence" value="ECO:0007669"/>
    <property type="project" value="InterPro"/>
</dbReference>
<dbReference type="PANTHER" id="PTHR10996:SF178">
    <property type="entry name" value="2-HYDROXYACID DEHYDROGENASE YGL185C-RELATED"/>
    <property type="match status" value="1"/>
</dbReference>
<evidence type="ECO:0000313" key="8">
    <source>
        <dbReference type="Proteomes" id="UP000219573"/>
    </source>
</evidence>
<dbReference type="Pfam" id="PF00389">
    <property type="entry name" value="2-Hacid_dh"/>
    <property type="match status" value="1"/>
</dbReference>
<evidence type="ECO:0000313" key="7">
    <source>
        <dbReference type="EMBL" id="SNY40063.1"/>
    </source>
</evidence>
<evidence type="ECO:0000256" key="1">
    <source>
        <dbReference type="ARBA" id="ARBA00005854"/>
    </source>
</evidence>
<dbReference type="Proteomes" id="UP000219573">
    <property type="component" value="Unassembled WGS sequence"/>
</dbReference>
<organism evidence="7 8">
    <name type="scientific">Orenia metallireducens</name>
    <dbReference type="NCBI Taxonomy" id="1413210"/>
    <lineage>
        <taxon>Bacteria</taxon>
        <taxon>Bacillati</taxon>
        <taxon>Bacillota</taxon>
        <taxon>Clostridia</taxon>
        <taxon>Halanaerobiales</taxon>
        <taxon>Halobacteroidaceae</taxon>
        <taxon>Orenia</taxon>
    </lineage>
</organism>
<dbReference type="EMBL" id="OBDZ01000026">
    <property type="protein sequence ID" value="SNY40063.1"/>
    <property type="molecule type" value="Genomic_DNA"/>
</dbReference>
<dbReference type="GO" id="GO:0030267">
    <property type="term" value="F:glyoxylate reductase (NADPH) activity"/>
    <property type="evidence" value="ECO:0007669"/>
    <property type="project" value="TreeGrafter"/>
</dbReference>
<evidence type="ECO:0000256" key="4">
    <source>
        <dbReference type="RuleBase" id="RU003719"/>
    </source>
</evidence>
<reference evidence="8" key="1">
    <citation type="submission" date="2017-09" db="EMBL/GenBank/DDBJ databases">
        <authorList>
            <person name="Varghese N."/>
            <person name="Submissions S."/>
        </authorList>
    </citation>
    <scope>NUCLEOTIDE SEQUENCE [LARGE SCALE GENOMIC DNA]</scope>
    <source>
        <strain evidence="8">MSL47</strain>
    </source>
</reference>
<keyword evidence="8" id="KW-1185">Reference proteome</keyword>
<dbReference type="PANTHER" id="PTHR10996">
    <property type="entry name" value="2-HYDROXYACID DEHYDROGENASE-RELATED"/>
    <property type="match status" value="1"/>
</dbReference>
<accession>A0A285HWP5</accession>
<proteinExistence type="inferred from homology"/>
<dbReference type="InterPro" id="IPR006139">
    <property type="entry name" value="D-isomer_2_OHA_DH_cat_dom"/>
</dbReference>
<evidence type="ECO:0000256" key="2">
    <source>
        <dbReference type="ARBA" id="ARBA00023002"/>
    </source>
</evidence>
<sequence>MLKGLYILGNESYDMIYGQEQRKEISNLVDIYAPQQTSESIRENLSLLNDVEVIFSGWGGPKIDQEFLDAAPNLKVVFYGAGSIKGIVSDEFWDRNILITSAYAANAVPVAEYTLSQILFCLKRGWELALTIKEKRDYYKYGFGSYVEEVSGKLPGAYKSKVGIISLGMIGSLVCELLKPFDLEVIAYDPFVSKEKAAELDVKLCSLEEIFKEADVVSLHTPWLKETEGMIIGELFKSMKKNSTFINTARGAVVNESEMIEVLKDRTDIQAVLDVTHPEPPVEGSPLYTMPNVVLTPHLAGSYHKECQRMAAYMIEELKRYLDDKPLKWQITKEKFQMLA</sequence>
<comment type="similarity">
    <text evidence="1 4">Belongs to the D-isomer specific 2-hydroxyacid dehydrogenase family.</text>
</comment>
<dbReference type="SUPFAM" id="SSF52283">
    <property type="entry name" value="Formate/glycerate dehydrogenase catalytic domain-like"/>
    <property type="match status" value="1"/>
</dbReference>
<protein>
    <submittedName>
        <fullName evidence="7">Phosphoglycerate dehydrogenase</fullName>
    </submittedName>
</protein>
<evidence type="ECO:0000259" key="5">
    <source>
        <dbReference type="Pfam" id="PF00389"/>
    </source>
</evidence>
<dbReference type="InterPro" id="IPR050223">
    <property type="entry name" value="D-isomer_2-hydroxyacid_DH"/>
</dbReference>
<dbReference type="CDD" id="cd12167">
    <property type="entry name" value="2-Hacid_dh_8"/>
    <property type="match status" value="1"/>
</dbReference>
<gene>
    <name evidence="7" type="ORF">SAMN06265827_12638</name>
</gene>
<evidence type="ECO:0000256" key="3">
    <source>
        <dbReference type="ARBA" id="ARBA00023027"/>
    </source>
</evidence>
<evidence type="ECO:0000259" key="6">
    <source>
        <dbReference type="Pfam" id="PF02826"/>
    </source>
</evidence>
<dbReference type="Pfam" id="PF02826">
    <property type="entry name" value="2-Hacid_dh_C"/>
    <property type="match status" value="1"/>
</dbReference>
<dbReference type="InterPro" id="IPR036291">
    <property type="entry name" value="NAD(P)-bd_dom_sf"/>
</dbReference>